<protein>
    <recommendedName>
        <fullName evidence="6">Xylanolytic transcriptional activator regulatory domain-containing protein</fullName>
    </recommendedName>
</protein>
<feature type="region of interest" description="Disordered" evidence="5">
    <location>
        <begin position="91"/>
        <end position="110"/>
    </location>
</feature>
<feature type="compositionally biased region" description="Pro residues" evidence="5">
    <location>
        <begin position="97"/>
        <end position="107"/>
    </location>
</feature>
<dbReference type="AlphaFoldDB" id="A0A5N6L3S0"/>
<gene>
    <name evidence="7" type="ORF">FH972_026191</name>
</gene>
<keyword evidence="4" id="KW-0804">Transcription</keyword>
<feature type="compositionally biased region" description="Low complexity" evidence="5">
    <location>
        <begin position="494"/>
        <end position="513"/>
    </location>
</feature>
<sequence>MDFAFPNLAIPDVHFIHGAEPGVFFGGEYGALPSFANGSALSTGLTPGGMPWDERMFAMNTPSVQSTGLGAVTDDVAMQVDGAQIHRPQRTLSNSAAPPPQPHPPAIQPSDDIRYPVLKPIIPYLKNIIPLPLAFDLLEHYFSTSSTSYPHPRSPYIITFIFGKRAFLRPQRPRSCSMALLASMLWIAARTSDAKYLSASPSSRGRVCQKLLELTVKLLRPLVHRPPQQLNAAAGLSAGDVAGAAMADVEEPVDHEGVERSANGTLDDVATYIHLGVVVSASEYKGASLRWWNAAWGLARELKLGRELAPNSSASVRGLRPDLGDDGQSIAQPVTEEEREERRRIWWLLFSMDRHLSLCYNKPICLPDRECETLLQPMDERSWQNNDFDFVLAPDAAQHQQHQAHGPPVVFNGPSLFGYFLPLMAILGEIIDLNHARSHPRFGSAFINAGLWDEQARIINLRLENFEESVRTYEAQHLSDLGVISANVSSSDPSQATSRTSFSSATTDAQQQQQQQQQQQLAFEAHMQQKKALVYATHIMHVLHILLTGRWDPIALLDDADLWIYSQSFVTATGHAVAAAEACGAILTHDPDISFMPFLYGIYLLQGSFLLLLMADKLGRGAAPDVIRACETVVRAHEACAVTLNTEYQRNFRKVMRSALGQVRGQCGGEADAGVEEARRREVLSLYRWTGDGTGLNTE</sequence>
<comment type="caution">
    <text evidence="7">The sequence shown here is derived from an EMBL/GenBank/DDBJ whole genome shotgun (WGS) entry which is preliminary data.</text>
</comment>
<dbReference type="EMBL" id="VIBQ01000082">
    <property type="protein sequence ID" value="KAB8659302.1"/>
    <property type="molecule type" value="Genomic_DNA"/>
</dbReference>
<dbReference type="Proteomes" id="UP000327013">
    <property type="component" value="Unassembled WGS sequence"/>
</dbReference>
<evidence type="ECO:0000256" key="5">
    <source>
        <dbReference type="SAM" id="MobiDB-lite"/>
    </source>
</evidence>
<dbReference type="PANTHER" id="PTHR47663:SF1">
    <property type="entry name" value="XYLANOLYTIC TRANSCRIPTIONAL ACTIVATOR XLNR-RELATED"/>
    <property type="match status" value="1"/>
</dbReference>
<evidence type="ECO:0000256" key="4">
    <source>
        <dbReference type="ARBA" id="ARBA00023163"/>
    </source>
</evidence>
<evidence type="ECO:0000313" key="7">
    <source>
        <dbReference type="EMBL" id="KAB8659302.1"/>
    </source>
</evidence>
<dbReference type="GO" id="GO:0003677">
    <property type="term" value="F:DNA binding"/>
    <property type="evidence" value="ECO:0007669"/>
    <property type="project" value="UniProtKB-KW"/>
</dbReference>
<dbReference type="PANTHER" id="PTHR47663">
    <property type="entry name" value="XYLANOLYTIC TRANSCRIPTIONAL ACTIVATOR XLNR-RELATED"/>
    <property type="match status" value="1"/>
</dbReference>
<organism evidence="7 8">
    <name type="scientific">Carpinus fangiana</name>
    <dbReference type="NCBI Taxonomy" id="176857"/>
    <lineage>
        <taxon>Eukaryota</taxon>
        <taxon>Viridiplantae</taxon>
        <taxon>Streptophyta</taxon>
        <taxon>Embryophyta</taxon>
        <taxon>Tracheophyta</taxon>
        <taxon>Spermatophyta</taxon>
        <taxon>Magnoliopsida</taxon>
        <taxon>eudicotyledons</taxon>
        <taxon>Gunneridae</taxon>
        <taxon>Pentapetalae</taxon>
        <taxon>rosids</taxon>
        <taxon>fabids</taxon>
        <taxon>Fagales</taxon>
        <taxon>Betulaceae</taxon>
        <taxon>Carpinus</taxon>
    </lineage>
</organism>
<dbReference type="GO" id="GO:0006351">
    <property type="term" value="P:DNA-templated transcription"/>
    <property type="evidence" value="ECO:0007669"/>
    <property type="project" value="InterPro"/>
</dbReference>
<evidence type="ECO:0000313" key="8">
    <source>
        <dbReference type="Proteomes" id="UP000327013"/>
    </source>
</evidence>
<evidence type="ECO:0000259" key="6">
    <source>
        <dbReference type="SMART" id="SM00906"/>
    </source>
</evidence>
<dbReference type="Pfam" id="PF04082">
    <property type="entry name" value="Fungal_trans"/>
    <property type="match status" value="1"/>
</dbReference>
<name>A0A5N6L3S0_9ROSI</name>
<reference evidence="7 8" key="1">
    <citation type="submission" date="2019-06" db="EMBL/GenBank/DDBJ databases">
        <title>A chromosomal-level reference genome of Carpinus fangiana (Coryloideae, Betulaceae).</title>
        <authorList>
            <person name="Yang X."/>
            <person name="Wang Z."/>
            <person name="Zhang L."/>
            <person name="Hao G."/>
            <person name="Liu J."/>
            <person name="Yang Y."/>
        </authorList>
    </citation>
    <scope>NUCLEOTIDE SEQUENCE [LARGE SCALE GENOMIC DNA]</scope>
    <source>
        <strain evidence="7">Cfa_2016G</strain>
        <tissue evidence="7">Leaf</tissue>
    </source>
</reference>
<feature type="domain" description="Xylanolytic transcriptional activator regulatory" evidence="6">
    <location>
        <begin position="288"/>
        <end position="381"/>
    </location>
</feature>
<feature type="region of interest" description="Disordered" evidence="5">
    <location>
        <begin position="489"/>
        <end position="513"/>
    </location>
</feature>
<dbReference type="CDD" id="cd12148">
    <property type="entry name" value="fungal_TF_MHR"/>
    <property type="match status" value="1"/>
</dbReference>
<feature type="region of interest" description="Disordered" evidence="5">
    <location>
        <begin position="316"/>
        <end position="336"/>
    </location>
</feature>
<accession>A0A5N6L3S0</accession>
<evidence type="ECO:0000256" key="1">
    <source>
        <dbReference type="ARBA" id="ARBA00022833"/>
    </source>
</evidence>
<keyword evidence="1" id="KW-0862">Zinc</keyword>
<dbReference type="InterPro" id="IPR007219">
    <property type="entry name" value="XnlR_reg_dom"/>
</dbReference>
<dbReference type="InterPro" id="IPR051439">
    <property type="entry name" value="XlnR/Xlr1"/>
</dbReference>
<dbReference type="OrthoDB" id="1737847at2759"/>
<dbReference type="GO" id="GO:0008270">
    <property type="term" value="F:zinc ion binding"/>
    <property type="evidence" value="ECO:0007669"/>
    <property type="project" value="InterPro"/>
</dbReference>
<evidence type="ECO:0000256" key="2">
    <source>
        <dbReference type="ARBA" id="ARBA00023015"/>
    </source>
</evidence>
<evidence type="ECO:0000256" key="3">
    <source>
        <dbReference type="ARBA" id="ARBA00023125"/>
    </source>
</evidence>
<keyword evidence="8" id="KW-1185">Reference proteome</keyword>
<keyword evidence="3" id="KW-0238">DNA-binding</keyword>
<proteinExistence type="predicted"/>
<keyword evidence="2" id="KW-0805">Transcription regulation</keyword>
<dbReference type="SMART" id="SM00906">
    <property type="entry name" value="Fungal_trans"/>
    <property type="match status" value="1"/>
</dbReference>